<keyword evidence="2" id="KW-1185">Reference proteome</keyword>
<evidence type="ECO:0000313" key="2">
    <source>
        <dbReference type="Proteomes" id="UP001062846"/>
    </source>
</evidence>
<reference evidence="1" key="1">
    <citation type="submission" date="2022-02" db="EMBL/GenBank/DDBJ databases">
        <title>Plant Genome Project.</title>
        <authorList>
            <person name="Zhang R.-G."/>
        </authorList>
    </citation>
    <scope>NUCLEOTIDE SEQUENCE</scope>
    <source>
        <strain evidence="1">AT1</strain>
    </source>
</reference>
<dbReference type="Proteomes" id="UP001062846">
    <property type="component" value="Chromosome 5"/>
</dbReference>
<proteinExistence type="predicted"/>
<organism evidence="1 2">
    <name type="scientific">Rhododendron molle</name>
    <name type="common">Chinese azalea</name>
    <name type="synonym">Azalea mollis</name>
    <dbReference type="NCBI Taxonomy" id="49168"/>
    <lineage>
        <taxon>Eukaryota</taxon>
        <taxon>Viridiplantae</taxon>
        <taxon>Streptophyta</taxon>
        <taxon>Embryophyta</taxon>
        <taxon>Tracheophyta</taxon>
        <taxon>Spermatophyta</taxon>
        <taxon>Magnoliopsida</taxon>
        <taxon>eudicotyledons</taxon>
        <taxon>Gunneridae</taxon>
        <taxon>Pentapetalae</taxon>
        <taxon>asterids</taxon>
        <taxon>Ericales</taxon>
        <taxon>Ericaceae</taxon>
        <taxon>Ericoideae</taxon>
        <taxon>Rhodoreae</taxon>
        <taxon>Rhododendron</taxon>
    </lineage>
</organism>
<sequence>MSSTNMKKDLTNSAFSVDQSQGGSKILSESSPEISTCESGVTISRVMDKLPGRIAFIGDGPYRGELEKMFSNMPAVFTGMLGGKELSRAYASRDVFLMPSESETLGLVVL</sequence>
<accession>A0ACC0NTM1</accession>
<dbReference type="EMBL" id="CM046392">
    <property type="protein sequence ID" value="KAI8556304.1"/>
    <property type="molecule type" value="Genomic_DNA"/>
</dbReference>
<comment type="caution">
    <text evidence="1">The sequence shown here is derived from an EMBL/GenBank/DDBJ whole genome shotgun (WGS) entry which is preliminary data.</text>
</comment>
<name>A0ACC0NTM1_RHOML</name>
<gene>
    <name evidence="1" type="ORF">RHMOL_Rhmol05G0242100</name>
</gene>
<evidence type="ECO:0000313" key="1">
    <source>
        <dbReference type="EMBL" id="KAI8556304.1"/>
    </source>
</evidence>
<protein>
    <submittedName>
        <fullName evidence="1">Uncharacterized protein</fullName>
    </submittedName>
</protein>